<gene>
    <name evidence="2" type="ORF">UFOVP719_10</name>
</gene>
<dbReference type="EMBL" id="LR796689">
    <property type="protein sequence ID" value="CAB4159735.1"/>
    <property type="molecule type" value="Genomic_DNA"/>
</dbReference>
<reference evidence="2" key="1">
    <citation type="submission" date="2020-04" db="EMBL/GenBank/DDBJ databases">
        <authorList>
            <person name="Chiriac C."/>
            <person name="Salcher M."/>
            <person name="Ghai R."/>
            <person name="Kavagutti S V."/>
        </authorList>
    </citation>
    <scope>NUCLEOTIDE SEQUENCE</scope>
</reference>
<name>A0A6J5NRE0_9CAUD</name>
<keyword evidence="1" id="KW-0812">Transmembrane</keyword>
<keyword evidence="1" id="KW-0472">Membrane</keyword>
<accession>A0A6J5NRE0</accession>
<feature type="transmembrane region" description="Helical" evidence="1">
    <location>
        <begin position="6"/>
        <end position="25"/>
    </location>
</feature>
<proteinExistence type="predicted"/>
<sequence length="53" mass="6038">MSIEIMDYQVIALVGAVFILTVYAYSVGLKEGKRIGYHRGRSISFANYKENHK</sequence>
<keyword evidence="1" id="KW-1133">Transmembrane helix</keyword>
<evidence type="ECO:0000256" key="1">
    <source>
        <dbReference type="SAM" id="Phobius"/>
    </source>
</evidence>
<evidence type="ECO:0000313" key="2">
    <source>
        <dbReference type="EMBL" id="CAB4159735.1"/>
    </source>
</evidence>
<protein>
    <submittedName>
        <fullName evidence="2">Uncharacterized protein</fullName>
    </submittedName>
</protein>
<organism evidence="2">
    <name type="scientific">uncultured Caudovirales phage</name>
    <dbReference type="NCBI Taxonomy" id="2100421"/>
    <lineage>
        <taxon>Viruses</taxon>
        <taxon>Duplodnaviria</taxon>
        <taxon>Heunggongvirae</taxon>
        <taxon>Uroviricota</taxon>
        <taxon>Caudoviricetes</taxon>
        <taxon>Peduoviridae</taxon>
        <taxon>Maltschvirus</taxon>
        <taxon>Maltschvirus maltsch</taxon>
    </lineage>
</organism>